<dbReference type="EMBL" id="CADEBD010000282">
    <property type="protein sequence ID" value="CAB3228426.1"/>
    <property type="molecule type" value="Genomic_DNA"/>
</dbReference>
<proteinExistence type="predicted"/>
<dbReference type="AlphaFoldDB" id="A0A8S0YP75"/>
<protein>
    <submittedName>
        <fullName evidence="2">Uncharacterized protein</fullName>
    </submittedName>
</protein>
<keyword evidence="4" id="KW-1185">Reference proteome</keyword>
<comment type="caution">
    <text evidence="2">The sequence shown here is derived from an EMBL/GenBank/DDBJ whole genome shotgun (WGS) entry which is preliminary data.</text>
</comment>
<keyword evidence="1" id="KW-1133">Transmembrane helix</keyword>
<accession>A0A8S0YP75</accession>
<evidence type="ECO:0000313" key="2">
    <source>
        <dbReference type="EMBL" id="CAB3221210.1"/>
    </source>
</evidence>
<reference evidence="4 5" key="1">
    <citation type="submission" date="2020-04" db="EMBL/GenBank/DDBJ databases">
        <authorList>
            <person name="Wallbank WR R."/>
            <person name="Pardo Diaz C."/>
            <person name="Kozak K."/>
            <person name="Martin S."/>
            <person name="Jiggins C."/>
            <person name="Moest M."/>
            <person name="Warren A I."/>
            <person name="Byers J.R.P. K."/>
            <person name="Montejo-Kovacevich G."/>
            <person name="Yen C E."/>
        </authorList>
    </citation>
    <scope>NUCLEOTIDE SEQUENCE [LARGE SCALE GENOMIC DNA]</scope>
</reference>
<organism evidence="2 4">
    <name type="scientific">Arctia plantaginis</name>
    <name type="common">Wood tiger moth</name>
    <name type="synonym">Phalaena plantaginis</name>
    <dbReference type="NCBI Taxonomy" id="874455"/>
    <lineage>
        <taxon>Eukaryota</taxon>
        <taxon>Metazoa</taxon>
        <taxon>Ecdysozoa</taxon>
        <taxon>Arthropoda</taxon>
        <taxon>Hexapoda</taxon>
        <taxon>Insecta</taxon>
        <taxon>Pterygota</taxon>
        <taxon>Neoptera</taxon>
        <taxon>Endopterygota</taxon>
        <taxon>Lepidoptera</taxon>
        <taxon>Glossata</taxon>
        <taxon>Ditrysia</taxon>
        <taxon>Noctuoidea</taxon>
        <taxon>Erebidae</taxon>
        <taxon>Arctiinae</taxon>
        <taxon>Arctia</taxon>
    </lineage>
</organism>
<evidence type="ECO:0000313" key="5">
    <source>
        <dbReference type="Proteomes" id="UP000494256"/>
    </source>
</evidence>
<dbReference type="EMBL" id="CADEBC010000062">
    <property type="protein sequence ID" value="CAB3221210.1"/>
    <property type="molecule type" value="Genomic_DNA"/>
</dbReference>
<dbReference type="Proteomes" id="UP000494106">
    <property type="component" value="Unassembled WGS sequence"/>
</dbReference>
<dbReference type="Proteomes" id="UP000494256">
    <property type="component" value="Unassembled WGS sequence"/>
</dbReference>
<feature type="transmembrane region" description="Helical" evidence="1">
    <location>
        <begin position="40"/>
        <end position="58"/>
    </location>
</feature>
<keyword evidence="1" id="KW-0812">Transmembrane</keyword>
<evidence type="ECO:0000313" key="4">
    <source>
        <dbReference type="Proteomes" id="UP000494106"/>
    </source>
</evidence>
<gene>
    <name evidence="3" type="ORF">APLA_LOCUS3556</name>
    <name evidence="2" type="ORF">APLA_LOCUS507</name>
</gene>
<sequence>MLKKSKFRAAVAALKHKLPWFKVTVPSKVKFTTKITKEQICICTIVTILYLMHCIGYVNESDDYYGKKQ</sequence>
<name>A0A8S0YP75_ARCPL</name>
<evidence type="ECO:0000256" key="1">
    <source>
        <dbReference type="SAM" id="Phobius"/>
    </source>
</evidence>
<keyword evidence="1" id="KW-0472">Membrane</keyword>
<evidence type="ECO:0000313" key="3">
    <source>
        <dbReference type="EMBL" id="CAB3228426.1"/>
    </source>
</evidence>